<organism evidence="2 3">
    <name type="scientific">Candidatus Protofrankia californiensis</name>
    <dbReference type="NCBI Taxonomy" id="1839754"/>
    <lineage>
        <taxon>Bacteria</taxon>
        <taxon>Bacillati</taxon>
        <taxon>Actinomycetota</taxon>
        <taxon>Actinomycetes</taxon>
        <taxon>Frankiales</taxon>
        <taxon>Frankiaceae</taxon>
        <taxon>Protofrankia</taxon>
    </lineage>
</organism>
<evidence type="ECO:0000313" key="3">
    <source>
        <dbReference type="Proteomes" id="UP000199013"/>
    </source>
</evidence>
<dbReference type="SUPFAM" id="SSF54506">
    <property type="entry name" value="Diaminopimelate epimerase-like"/>
    <property type="match status" value="1"/>
</dbReference>
<dbReference type="Gene3D" id="3.10.310.10">
    <property type="entry name" value="Diaminopimelate Epimerase, Chain A, domain 1"/>
    <property type="match status" value="1"/>
</dbReference>
<evidence type="ECO:0008006" key="4">
    <source>
        <dbReference type="Google" id="ProtNLM"/>
    </source>
</evidence>
<gene>
    <name evidence="2" type="ORF">FDG2_0041</name>
</gene>
<proteinExistence type="predicted"/>
<keyword evidence="3" id="KW-1185">Reference proteome</keyword>
<sequence>MDPGQNFTQLWAWEDEDAGTIRVRTFADRVGVPEDEACGSGAMRMAAALGRALTLHHGRGSVIHARPGPPGHADVGGTVVEDAPRTL</sequence>
<protein>
    <recommendedName>
        <fullName evidence="4">PhzF family phenazine biosynthesis protein</fullName>
    </recommendedName>
</protein>
<feature type="region of interest" description="Disordered" evidence="1">
    <location>
        <begin position="65"/>
        <end position="87"/>
    </location>
</feature>
<reference evidence="3" key="1">
    <citation type="submission" date="2016-02" db="EMBL/GenBank/DDBJ databases">
        <authorList>
            <person name="Wibberg D."/>
        </authorList>
    </citation>
    <scope>NUCLEOTIDE SEQUENCE [LARGE SCALE GENOMIC DNA]</scope>
</reference>
<name>A0A1C3NSS1_9ACTN</name>
<accession>A0A1C3NSS1</accession>
<dbReference type="Proteomes" id="UP000199013">
    <property type="component" value="Unassembled WGS sequence"/>
</dbReference>
<evidence type="ECO:0000313" key="2">
    <source>
        <dbReference type="EMBL" id="SBW17045.1"/>
    </source>
</evidence>
<evidence type="ECO:0000256" key="1">
    <source>
        <dbReference type="SAM" id="MobiDB-lite"/>
    </source>
</evidence>
<dbReference type="EMBL" id="FLUV01000017">
    <property type="protein sequence ID" value="SBW17045.1"/>
    <property type="molecule type" value="Genomic_DNA"/>
</dbReference>
<dbReference type="AlphaFoldDB" id="A0A1C3NSS1"/>